<proteinExistence type="predicted"/>
<dbReference type="EMBL" id="VSRR010010482">
    <property type="protein sequence ID" value="MPC51882.1"/>
    <property type="molecule type" value="Genomic_DNA"/>
</dbReference>
<evidence type="ECO:0000256" key="1">
    <source>
        <dbReference type="SAM" id="MobiDB-lite"/>
    </source>
</evidence>
<feature type="region of interest" description="Disordered" evidence="1">
    <location>
        <begin position="22"/>
        <end position="119"/>
    </location>
</feature>
<name>A0A5B7FZ28_PORTR</name>
<dbReference type="Proteomes" id="UP000324222">
    <property type="component" value="Unassembled WGS sequence"/>
</dbReference>
<accession>A0A5B7FZ28</accession>
<organism evidence="2 3">
    <name type="scientific">Portunus trituberculatus</name>
    <name type="common">Swimming crab</name>
    <name type="synonym">Neptunus trituberculatus</name>
    <dbReference type="NCBI Taxonomy" id="210409"/>
    <lineage>
        <taxon>Eukaryota</taxon>
        <taxon>Metazoa</taxon>
        <taxon>Ecdysozoa</taxon>
        <taxon>Arthropoda</taxon>
        <taxon>Crustacea</taxon>
        <taxon>Multicrustacea</taxon>
        <taxon>Malacostraca</taxon>
        <taxon>Eumalacostraca</taxon>
        <taxon>Eucarida</taxon>
        <taxon>Decapoda</taxon>
        <taxon>Pleocyemata</taxon>
        <taxon>Brachyura</taxon>
        <taxon>Eubrachyura</taxon>
        <taxon>Portunoidea</taxon>
        <taxon>Portunidae</taxon>
        <taxon>Portuninae</taxon>
        <taxon>Portunus</taxon>
    </lineage>
</organism>
<dbReference type="AlphaFoldDB" id="A0A5B7FZ28"/>
<keyword evidence="3" id="KW-1185">Reference proteome</keyword>
<comment type="caution">
    <text evidence="2">The sequence shown here is derived from an EMBL/GenBank/DDBJ whole genome shotgun (WGS) entry which is preliminary data.</text>
</comment>
<evidence type="ECO:0000313" key="2">
    <source>
        <dbReference type="EMBL" id="MPC51882.1"/>
    </source>
</evidence>
<feature type="compositionally biased region" description="Low complexity" evidence="1">
    <location>
        <begin position="26"/>
        <end position="43"/>
    </location>
</feature>
<sequence length="119" mass="12092">MATVDNSVLNSLSNLNALAGKISPQSNANNAGDNSNTGSSNGGKQHTNGKCLECDSVPSGGQAGQRILPCQPPFMPRNRWLPEGGGEPRDARGAAPNKFEVGGRVSGGSVAAHTVSPPQ</sequence>
<protein>
    <submittedName>
        <fullName evidence="2">Uncharacterized protein</fullName>
    </submittedName>
</protein>
<evidence type="ECO:0000313" key="3">
    <source>
        <dbReference type="Proteomes" id="UP000324222"/>
    </source>
</evidence>
<gene>
    <name evidence="2" type="ORF">E2C01_045739</name>
</gene>
<reference evidence="2 3" key="1">
    <citation type="submission" date="2019-05" db="EMBL/GenBank/DDBJ databases">
        <title>Another draft genome of Portunus trituberculatus and its Hox gene families provides insights of decapod evolution.</title>
        <authorList>
            <person name="Jeong J.-H."/>
            <person name="Song I."/>
            <person name="Kim S."/>
            <person name="Choi T."/>
            <person name="Kim D."/>
            <person name="Ryu S."/>
            <person name="Kim W."/>
        </authorList>
    </citation>
    <scope>NUCLEOTIDE SEQUENCE [LARGE SCALE GENOMIC DNA]</scope>
    <source>
        <tissue evidence="2">Muscle</tissue>
    </source>
</reference>